<evidence type="ECO:0000313" key="15">
    <source>
        <dbReference type="EMBL" id="PHZ83251.1"/>
    </source>
</evidence>
<keyword evidence="9 14" id="KW-0406">Ion transport</keyword>
<dbReference type="InterPro" id="IPR011851">
    <property type="entry name" value="Na/Pro_symporter"/>
</dbReference>
<protein>
    <recommendedName>
        <fullName evidence="14">Sodium/proline symporter</fullName>
    </recommendedName>
    <alternativeName>
        <fullName evidence="14">Proline permease</fullName>
    </alternativeName>
</protein>
<dbReference type="GO" id="GO:0031402">
    <property type="term" value="F:sodium ion binding"/>
    <property type="evidence" value="ECO:0007669"/>
    <property type="project" value="UniProtKB-UniRule"/>
</dbReference>
<feature type="transmembrane region" description="Helical" evidence="14">
    <location>
        <begin position="423"/>
        <end position="440"/>
    </location>
</feature>
<gene>
    <name evidence="15" type="ORF">CRD36_16900</name>
</gene>
<evidence type="ECO:0000256" key="1">
    <source>
        <dbReference type="ARBA" id="ARBA00004651"/>
    </source>
</evidence>
<dbReference type="GO" id="GO:0015824">
    <property type="term" value="P:proline transport"/>
    <property type="evidence" value="ECO:0007669"/>
    <property type="project" value="UniProtKB-UniRule"/>
</dbReference>
<evidence type="ECO:0000256" key="7">
    <source>
        <dbReference type="ARBA" id="ARBA00022989"/>
    </source>
</evidence>
<keyword evidence="16" id="KW-1185">Reference proteome</keyword>
<name>A0A2G4YLS4_9PROT</name>
<dbReference type="InterPro" id="IPR001734">
    <property type="entry name" value="Na/solute_symporter"/>
</dbReference>
<keyword evidence="8 14" id="KW-0915">Sodium</keyword>
<sequence>MSKETTVVIVLVVYKITLILIGLWAQRRTHSNTDFFVGGRALGPFVASISYAASSASAWSILSLSAAAFTFGLSTIWMFVGLILGHGGSWLWLAPRLQRLAAAEKLVTLTDVLALDGTERTKRAIRLFAAAVVTFCFVFYVATQFMGAGKAFASTFDMSMSTSILLGGGIVLIYTLLGGFWAVSVTDTLQGMLMLVAALLLPALALIEVGGPIGLWQGLQAISSPEQLSLTGPNVGLMALGFVVGTMAMGLGAFGQPHLLTRFMALKSQKAVRTAQKFAIFWFVVVLGNMVVLGLCGRILITQPLADPEQLFFVMTDSLLPTVLGAILLAAVLSAIMSTADSQLLVSASAVAHDVMGEPDEGENRLWVSRLVIAVLCGLSVAVAIYLPSDIFSRVMFAWGALGSAFGPVVLLRLAGVRLNPKMILPSMLIGLSLTILFYLQPNSIGDILERLVPFLICFILLYATKLNFTQKDTP</sequence>
<evidence type="ECO:0000256" key="9">
    <source>
        <dbReference type="ARBA" id="ARBA00023065"/>
    </source>
</evidence>
<feature type="transmembrane region" description="Helical" evidence="14">
    <location>
        <begin position="321"/>
        <end position="346"/>
    </location>
</feature>
<keyword evidence="10 14" id="KW-0472">Membrane</keyword>
<comment type="function">
    <text evidence="14">Catalyzes the sodium-dependent uptake of extracellular L-proline.</text>
</comment>
<accession>A0A2G4YLS4</accession>
<dbReference type="FunCoup" id="A0A2G4YLS4">
    <property type="interactions" value="148"/>
</dbReference>
<feature type="transmembrane region" description="Helical" evidence="14">
    <location>
        <begin position="124"/>
        <end position="143"/>
    </location>
</feature>
<proteinExistence type="inferred from homology"/>
<feature type="transmembrane region" description="Helical" evidence="14">
    <location>
        <begin position="452"/>
        <end position="469"/>
    </location>
</feature>
<dbReference type="OrthoDB" id="9764416at2"/>
<evidence type="ECO:0000256" key="5">
    <source>
        <dbReference type="ARBA" id="ARBA00022692"/>
    </source>
</evidence>
<keyword evidence="3 14" id="KW-0813">Transport</keyword>
<feature type="transmembrane region" description="Helical" evidence="14">
    <location>
        <begin position="6"/>
        <end position="25"/>
    </location>
</feature>
<dbReference type="Proteomes" id="UP000229730">
    <property type="component" value="Unassembled WGS sequence"/>
</dbReference>
<dbReference type="CDD" id="cd11475">
    <property type="entry name" value="SLC5sbd_PutP"/>
    <property type="match status" value="1"/>
</dbReference>
<evidence type="ECO:0000256" key="10">
    <source>
        <dbReference type="ARBA" id="ARBA00023136"/>
    </source>
</evidence>
<keyword evidence="11 14" id="KW-0739">Sodium transport</keyword>
<feature type="transmembrane region" description="Helical" evidence="14">
    <location>
        <begin position="395"/>
        <end position="416"/>
    </location>
</feature>
<dbReference type="PANTHER" id="PTHR48086:SF3">
    <property type="entry name" value="SODIUM_PROLINE SYMPORTER"/>
    <property type="match status" value="1"/>
</dbReference>
<evidence type="ECO:0000256" key="3">
    <source>
        <dbReference type="ARBA" id="ARBA00022448"/>
    </source>
</evidence>
<evidence type="ECO:0000256" key="4">
    <source>
        <dbReference type="ARBA" id="ARBA00022475"/>
    </source>
</evidence>
<comment type="similarity">
    <text evidence="2 13">Belongs to the sodium:solute symporter (SSF) (TC 2.A.21) family.</text>
</comment>
<feature type="transmembrane region" description="Helical" evidence="14">
    <location>
        <begin position="163"/>
        <end position="183"/>
    </location>
</feature>
<dbReference type="EMBL" id="PDEM01000033">
    <property type="protein sequence ID" value="PHZ83251.1"/>
    <property type="molecule type" value="Genomic_DNA"/>
</dbReference>
<comment type="subcellular location">
    <subcellularLocation>
        <location evidence="14">Cell inner membrane</location>
        <topology evidence="14">Multi-pass membrane protein</topology>
    </subcellularLocation>
    <subcellularLocation>
        <location evidence="1">Cell membrane</location>
        <topology evidence="1">Multi-pass membrane protein</topology>
    </subcellularLocation>
</comment>
<feature type="transmembrane region" description="Helical" evidence="14">
    <location>
        <begin position="68"/>
        <end position="93"/>
    </location>
</feature>
<evidence type="ECO:0000256" key="14">
    <source>
        <dbReference type="RuleBase" id="RU366012"/>
    </source>
</evidence>
<dbReference type="InterPro" id="IPR038377">
    <property type="entry name" value="Na/Glc_symporter_sf"/>
</dbReference>
<feature type="transmembrane region" description="Helical" evidence="14">
    <location>
        <begin position="235"/>
        <end position="257"/>
    </location>
</feature>
<keyword evidence="14" id="KW-0029">Amino-acid transport</keyword>
<reference evidence="15 16" key="1">
    <citation type="submission" date="2017-10" db="EMBL/GenBank/DDBJ databases">
        <title>Frigbacter circumglobatus gen. nov. sp. nov., isolated from sediment cultured in situ.</title>
        <authorList>
            <person name="Zhao Z."/>
        </authorList>
    </citation>
    <scope>NUCLEOTIDE SEQUENCE [LARGE SCALE GENOMIC DNA]</scope>
    <source>
        <strain evidence="15 16">ZYL</strain>
    </source>
</reference>
<keyword evidence="14" id="KW-0997">Cell inner membrane</keyword>
<comment type="catalytic activity">
    <reaction evidence="12">
        <text>L-proline(in) + Na(+)(in) = L-proline(out) + Na(+)(out)</text>
        <dbReference type="Rhea" id="RHEA:28967"/>
        <dbReference type="ChEBI" id="CHEBI:29101"/>
        <dbReference type="ChEBI" id="CHEBI:60039"/>
    </reaction>
</comment>
<dbReference type="GO" id="GO:0005886">
    <property type="term" value="C:plasma membrane"/>
    <property type="evidence" value="ECO:0007669"/>
    <property type="project" value="UniProtKB-SubCell"/>
</dbReference>
<evidence type="ECO:0000256" key="8">
    <source>
        <dbReference type="ARBA" id="ARBA00023053"/>
    </source>
</evidence>
<dbReference type="PANTHER" id="PTHR48086">
    <property type="entry name" value="SODIUM/PROLINE SYMPORTER-RELATED"/>
    <property type="match status" value="1"/>
</dbReference>
<dbReference type="InParanoid" id="A0A2G4YLS4"/>
<organism evidence="15 16">
    <name type="scientific">Paremcibacter congregatus</name>
    <dbReference type="NCBI Taxonomy" id="2043170"/>
    <lineage>
        <taxon>Bacteria</taxon>
        <taxon>Pseudomonadati</taxon>
        <taxon>Pseudomonadota</taxon>
        <taxon>Alphaproteobacteria</taxon>
        <taxon>Emcibacterales</taxon>
        <taxon>Emcibacteraceae</taxon>
        <taxon>Paremcibacter</taxon>
    </lineage>
</organism>
<feature type="transmembrane region" description="Helical" evidence="14">
    <location>
        <begin position="278"/>
        <end position="301"/>
    </location>
</feature>
<evidence type="ECO:0000313" key="16">
    <source>
        <dbReference type="Proteomes" id="UP000229730"/>
    </source>
</evidence>
<dbReference type="AlphaFoldDB" id="A0A2G4YLS4"/>
<dbReference type="RefSeq" id="WP_099475144.1">
    <property type="nucleotide sequence ID" value="NZ_CP041025.1"/>
</dbReference>
<dbReference type="PROSITE" id="PS50283">
    <property type="entry name" value="NA_SOLUT_SYMP_3"/>
    <property type="match status" value="1"/>
</dbReference>
<keyword evidence="6 14" id="KW-0769">Symport</keyword>
<keyword evidence="7 14" id="KW-1133">Transmembrane helix</keyword>
<evidence type="ECO:0000256" key="12">
    <source>
        <dbReference type="ARBA" id="ARBA00033708"/>
    </source>
</evidence>
<keyword evidence="5 14" id="KW-0812">Transmembrane</keyword>
<feature type="transmembrane region" description="Helical" evidence="14">
    <location>
        <begin position="195"/>
        <end position="215"/>
    </location>
</feature>
<dbReference type="Gene3D" id="1.20.1730.10">
    <property type="entry name" value="Sodium/glucose cotransporter"/>
    <property type="match status" value="1"/>
</dbReference>
<comment type="caution">
    <text evidence="15">The sequence shown here is derived from an EMBL/GenBank/DDBJ whole genome shotgun (WGS) entry which is preliminary data.</text>
</comment>
<evidence type="ECO:0000256" key="2">
    <source>
        <dbReference type="ARBA" id="ARBA00006434"/>
    </source>
</evidence>
<dbReference type="Pfam" id="PF00474">
    <property type="entry name" value="SSF"/>
    <property type="match status" value="1"/>
</dbReference>
<feature type="transmembrane region" description="Helical" evidence="14">
    <location>
        <begin position="367"/>
        <end position="389"/>
    </location>
</feature>
<evidence type="ECO:0000256" key="6">
    <source>
        <dbReference type="ARBA" id="ARBA00022847"/>
    </source>
</evidence>
<feature type="transmembrane region" description="Helical" evidence="14">
    <location>
        <begin position="37"/>
        <end position="62"/>
    </location>
</feature>
<dbReference type="NCBIfam" id="TIGR00813">
    <property type="entry name" value="sss"/>
    <property type="match status" value="1"/>
</dbReference>
<keyword evidence="4" id="KW-1003">Cell membrane</keyword>
<evidence type="ECO:0000256" key="11">
    <source>
        <dbReference type="ARBA" id="ARBA00023201"/>
    </source>
</evidence>
<dbReference type="InterPro" id="IPR050277">
    <property type="entry name" value="Sodium:Solute_Symporter"/>
</dbReference>
<dbReference type="GO" id="GO:0005298">
    <property type="term" value="F:proline:sodium symporter activity"/>
    <property type="evidence" value="ECO:0007669"/>
    <property type="project" value="UniProtKB-UniRule"/>
</dbReference>
<evidence type="ECO:0000256" key="13">
    <source>
        <dbReference type="RuleBase" id="RU362091"/>
    </source>
</evidence>